<sequence length="67" mass="7630">MWLDLVQIGGIYLPSFLVFLALATAVYLPVRWFLARVHFYRIFWHPALAEAALFAGLLASIILWLGP</sequence>
<dbReference type="InterPro" id="IPR012451">
    <property type="entry name" value="DUF1656"/>
</dbReference>
<evidence type="ECO:0000256" key="4">
    <source>
        <dbReference type="ARBA" id="ARBA00023136"/>
    </source>
</evidence>
<comment type="caution">
    <text evidence="6">The sequence shown here is derived from an EMBL/GenBank/DDBJ whole genome shotgun (WGS) entry which is preliminary data.</text>
</comment>
<evidence type="ECO:0000256" key="2">
    <source>
        <dbReference type="ARBA" id="ARBA00022692"/>
    </source>
</evidence>
<proteinExistence type="predicted"/>
<keyword evidence="1" id="KW-1003">Cell membrane</keyword>
<accession>A0ABV7EP35</accession>
<evidence type="ECO:0000256" key="1">
    <source>
        <dbReference type="ARBA" id="ARBA00022475"/>
    </source>
</evidence>
<evidence type="ECO:0000313" key="6">
    <source>
        <dbReference type="EMBL" id="MFC3103442.1"/>
    </source>
</evidence>
<dbReference type="Proteomes" id="UP001595462">
    <property type="component" value="Unassembled WGS sequence"/>
</dbReference>
<keyword evidence="7" id="KW-1185">Reference proteome</keyword>
<evidence type="ECO:0000256" key="5">
    <source>
        <dbReference type="SAM" id="Phobius"/>
    </source>
</evidence>
<dbReference type="Pfam" id="PF07869">
    <property type="entry name" value="DUF1656"/>
    <property type="match status" value="1"/>
</dbReference>
<organism evidence="6 7">
    <name type="scientific">Salinisphaera aquimarina</name>
    <dbReference type="NCBI Taxonomy" id="2094031"/>
    <lineage>
        <taxon>Bacteria</taxon>
        <taxon>Pseudomonadati</taxon>
        <taxon>Pseudomonadota</taxon>
        <taxon>Gammaproteobacteria</taxon>
        <taxon>Salinisphaerales</taxon>
        <taxon>Salinisphaeraceae</taxon>
        <taxon>Salinisphaera</taxon>
    </lineage>
</organism>
<evidence type="ECO:0000313" key="7">
    <source>
        <dbReference type="Proteomes" id="UP001595462"/>
    </source>
</evidence>
<dbReference type="EMBL" id="JBHRSS010000003">
    <property type="protein sequence ID" value="MFC3103442.1"/>
    <property type="molecule type" value="Genomic_DNA"/>
</dbReference>
<reference evidence="7" key="1">
    <citation type="journal article" date="2019" name="Int. J. Syst. Evol. Microbiol.">
        <title>The Global Catalogue of Microorganisms (GCM) 10K type strain sequencing project: providing services to taxonomists for standard genome sequencing and annotation.</title>
        <authorList>
            <consortium name="The Broad Institute Genomics Platform"/>
            <consortium name="The Broad Institute Genome Sequencing Center for Infectious Disease"/>
            <person name="Wu L."/>
            <person name="Ma J."/>
        </authorList>
    </citation>
    <scope>NUCLEOTIDE SEQUENCE [LARGE SCALE GENOMIC DNA]</scope>
    <source>
        <strain evidence="7">KCTC 52640</strain>
    </source>
</reference>
<feature type="transmembrane region" description="Helical" evidence="5">
    <location>
        <begin position="42"/>
        <end position="65"/>
    </location>
</feature>
<keyword evidence="3 5" id="KW-1133">Transmembrane helix</keyword>
<name>A0ABV7EP35_9GAMM</name>
<feature type="transmembrane region" description="Helical" evidence="5">
    <location>
        <begin position="12"/>
        <end position="30"/>
    </location>
</feature>
<evidence type="ECO:0000256" key="3">
    <source>
        <dbReference type="ARBA" id="ARBA00022989"/>
    </source>
</evidence>
<dbReference type="RefSeq" id="WP_380687480.1">
    <property type="nucleotide sequence ID" value="NZ_JBHRSS010000003.1"/>
</dbReference>
<protein>
    <submittedName>
        <fullName evidence="6">DUF1656 domain-containing protein</fullName>
    </submittedName>
</protein>
<gene>
    <name evidence="6" type="ORF">ACFOSU_05990</name>
</gene>
<keyword evidence="4 5" id="KW-0472">Membrane</keyword>
<keyword evidence="2 5" id="KW-0812">Transmembrane</keyword>